<organism evidence="2 3">
    <name type="scientific">Perkinsus olseni</name>
    <name type="common">Perkinsus atlanticus</name>
    <dbReference type="NCBI Taxonomy" id="32597"/>
    <lineage>
        <taxon>Eukaryota</taxon>
        <taxon>Sar</taxon>
        <taxon>Alveolata</taxon>
        <taxon>Perkinsozoa</taxon>
        <taxon>Perkinsea</taxon>
        <taxon>Perkinsida</taxon>
        <taxon>Perkinsidae</taxon>
        <taxon>Perkinsus</taxon>
    </lineage>
</organism>
<gene>
    <name evidence="2" type="ORF">FOZ63_006292</name>
</gene>
<feature type="region of interest" description="Disordered" evidence="1">
    <location>
        <begin position="104"/>
        <end position="238"/>
    </location>
</feature>
<accession>A0A7J6UA35</accession>
<reference evidence="2 3" key="1">
    <citation type="submission" date="2020-04" db="EMBL/GenBank/DDBJ databases">
        <title>Perkinsus olseni comparative genomics.</title>
        <authorList>
            <person name="Bogema D.R."/>
        </authorList>
    </citation>
    <scope>NUCLEOTIDE SEQUENCE [LARGE SCALE GENOMIC DNA]</scope>
    <source>
        <strain evidence="2 3">ATCC PRA-207</strain>
    </source>
</reference>
<protein>
    <submittedName>
        <fullName evidence="2">Uncharacterized protein</fullName>
    </submittedName>
</protein>
<feature type="compositionally biased region" description="Basic and acidic residues" evidence="1">
    <location>
        <begin position="104"/>
        <end position="184"/>
    </location>
</feature>
<dbReference type="AlphaFoldDB" id="A0A7J6UA35"/>
<feature type="compositionally biased region" description="Polar residues" evidence="1">
    <location>
        <begin position="203"/>
        <end position="218"/>
    </location>
</feature>
<feature type="region of interest" description="Disordered" evidence="1">
    <location>
        <begin position="268"/>
        <end position="296"/>
    </location>
</feature>
<sequence>TQIRTTLDPNFQEELDGSPLAPDDISRAVAMFVEERVFTLQQLGRLPEKEFDGLMNEQQPRLQRGIKVVLKDLWSSWHKWAEQKKKEEELAQKERIREEEKLKRLKEKEEMKLQAADMKRRMQEEARQQKQQERERQKEQERLAREKAREEEKLARQAAKEKAKEEERLRREEEKARKQKERASSAKGPGRNSSAASAGRRQSFISSYLITANGQNGAASPGKASNPPEKEEVVGSAEPSWEGWRDYWRKARRKFNHAQLKEWDARRFVSSKKGGDTPDGSQSSTASEDRRDLVAPSELDTKGVTTALYAFGEVWLDADASNWKASYNGTSGVLDSHCVAAIIGYYRSLVVGLYL</sequence>
<keyword evidence="3" id="KW-1185">Reference proteome</keyword>
<proteinExistence type="predicted"/>
<feature type="non-terminal residue" evidence="2">
    <location>
        <position position="1"/>
    </location>
</feature>
<evidence type="ECO:0000256" key="1">
    <source>
        <dbReference type="SAM" id="MobiDB-lite"/>
    </source>
</evidence>
<dbReference type="Proteomes" id="UP000553632">
    <property type="component" value="Unassembled WGS sequence"/>
</dbReference>
<evidence type="ECO:0000313" key="3">
    <source>
        <dbReference type="Proteomes" id="UP000553632"/>
    </source>
</evidence>
<dbReference type="EMBL" id="JABANO010005281">
    <property type="protein sequence ID" value="KAF4753771.1"/>
    <property type="molecule type" value="Genomic_DNA"/>
</dbReference>
<name>A0A7J6UA35_PEROL</name>
<evidence type="ECO:0000313" key="2">
    <source>
        <dbReference type="EMBL" id="KAF4753771.1"/>
    </source>
</evidence>
<comment type="caution">
    <text evidence="2">The sequence shown here is derived from an EMBL/GenBank/DDBJ whole genome shotgun (WGS) entry which is preliminary data.</text>
</comment>